<dbReference type="InterPro" id="IPR012312">
    <property type="entry name" value="Hemerythrin-like"/>
</dbReference>
<feature type="domain" description="Hemerythrin-like" evidence="4">
    <location>
        <begin position="17"/>
        <end position="140"/>
    </location>
</feature>
<dbReference type="GO" id="GO:0046872">
    <property type="term" value="F:metal ion binding"/>
    <property type="evidence" value="ECO:0007669"/>
    <property type="project" value="UniProtKB-KW"/>
</dbReference>
<dbReference type="EMBL" id="SJPZ01000003">
    <property type="protein sequence ID" value="TWU61052.1"/>
    <property type="molecule type" value="Genomic_DNA"/>
</dbReference>
<evidence type="ECO:0000256" key="1">
    <source>
        <dbReference type="ARBA" id="ARBA00010587"/>
    </source>
</evidence>
<name>A0A5C6FLY4_9PLAN</name>
<evidence type="ECO:0000256" key="2">
    <source>
        <dbReference type="ARBA" id="ARBA00022723"/>
    </source>
</evidence>
<comment type="similarity">
    <text evidence="1">Belongs to the hemerythrin family.</text>
</comment>
<evidence type="ECO:0000259" key="4">
    <source>
        <dbReference type="Pfam" id="PF01814"/>
    </source>
</evidence>
<proteinExistence type="inferred from homology"/>
<evidence type="ECO:0000256" key="3">
    <source>
        <dbReference type="ARBA" id="ARBA00023004"/>
    </source>
</evidence>
<dbReference type="Gene3D" id="1.20.120.50">
    <property type="entry name" value="Hemerythrin-like"/>
    <property type="match status" value="1"/>
</dbReference>
<organism evidence="5 6">
    <name type="scientific">Crateriforma conspicua</name>
    <dbReference type="NCBI Taxonomy" id="2527996"/>
    <lineage>
        <taxon>Bacteria</taxon>
        <taxon>Pseudomonadati</taxon>
        <taxon>Planctomycetota</taxon>
        <taxon>Planctomycetia</taxon>
        <taxon>Planctomycetales</taxon>
        <taxon>Planctomycetaceae</taxon>
        <taxon>Crateriforma</taxon>
    </lineage>
</organism>
<accession>A0A5C6FLY4</accession>
<evidence type="ECO:0000313" key="6">
    <source>
        <dbReference type="Proteomes" id="UP000316476"/>
    </source>
</evidence>
<protein>
    <recommendedName>
        <fullName evidence="4">Hemerythrin-like domain-containing protein</fullName>
    </recommendedName>
</protein>
<gene>
    <name evidence="5" type="ORF">V7x_53640</name>
</gene>
<dbReference type="Pfam" id="PF01814">
    <property type="entry name" value="Hemerythrin"/>
    <property type="match status" value="1"/>
</dbReference>
<sequence length="158" mass="17779">MNTSDTARRLGVNAAFLKDIKDDNQHLKQLLDRIDPLIKHPTVACNHWSEIIALLDELRDQLAFHFSLEEAYGYFDSALDTDPLRSAEAEQLRAAHPKLFARIRDLADRAGETAPDAETKVAAVVSDYKIFFRSFADHEEAELRLILSTLDDDIGVGD</sequence>
<dbReference type="AlphaFoldDB" id="A0A5C6FLY4"/>
<dbReference type="Proteomes" id="UP000316476">
    <property type="component" value="Unassembled WGS sequence"/>
</dbReference>
<comment type="caution">
    <text evidence="5">The sequence shown here is derived from an EMBL/GenBank/DDBJ whole genome shotgun (WGS) entry which is preliminary data.</text>
</comment>
<dbReference type="InterPro" id="IPR035938">
    <property type="entry name" value="Hemerythrin-like_sf"/>
</dbReference>
<keyword evidence="2" id="KW-0479">Metal-binding</keyword>
<dbReference type="OrthoDB" id="276004at2"/>
<reference evidence="5 6" key="1">
    <citation type="submission" date="2019-02" db="EMBL/GenBank/DDBJ databases">
        <title>Deep-cultivation of Planctomycetes and their phenomic and genomic characterization uncovers novel biology.</title>
        <authorList>
            <person name="Wiegand S."/>
            <person name="Jogler M."/>
            <person name="Boedeker C."/>
            <person name="Pinto D."/>
            <person name="Vollmers J."/>
            <person name="Rivas-Marin E."/>
            <person name="Kohn T."/>
            <person name="Peeters S.H."/>
            <person name="Heuer A."/>
            <person name="Rast P."/>
            <person name="Oberbeckmann S."/>
            <person name="Bunk B."/>
            <person name="Jeske O."/>
            <person name="Meyerdierks A."/>
            <person name="Storesund J.E."/>
            <person name="Kallscheuer N."/>
            <person name="Luecker S."/>
            <person name="Lage O.M."/>
            <person name="Pohl T."/>
            <person name="Merkel B.J."/>
            <person name="Hornburger P."/>
            <person name="Mueller R.-W."/>
            <person name="Bruemmer F."/>
            <person name="Labrenz M."/>
            <person name="Spormann A.M."/>
            <person name="Op Den Camp H."/>
            <person name="Overmann J."/>
            <person name="Amann R."/>
            <person name="Jetten M.S.M."/>
            <person name="Mascher T."/>
            <person name="Medema M.H."/>
            <person name="Devos D.P."/>
            <person name="Kaster A.-K."/>
            <person name="Ovreas L."/>
            <person name="Rohde M."/>
            <person name="Galperin M.Y."/>
            <person name="Jogler C."/>
        </authorList>
    </citation>
    <scope>NUCLEOTIDE SEQUENCE [LARGE SCALE GENOMIC DNA]</scope>
    <source>
        <strain evidence="5 6">V7</strain>
    </source>
</reference>
<dbReference type="RefSeq" id="WP_146416390.1">
    <property type="nucleotide sequence ID" value="NZ_SJPZ01000003.1"/>
</dbReference>
<evidence type="ECO:0000313" key="5">
    <source>
        <dbReference type="EMBL" id="TWU61052.1"/>
    </source>
</evidence>
<keyword evidence="3" id="KW-0408">Iron</keyword>